<feature type="signal peptide" evidence="1">
    <location>
        <begin position="1"/>
        <end position="19"/>
    </location>
</feature>
<keyword evidence="1" id="KW-0732">Signal</keyword>
<dbReference type="EMBL" id="MT438925">
    <property type="protein sequence ID" value="QOL01172.1"/>
    <property type="molecule type" value="mRNA"/>
</dbReference>
<protein>
    <submittedName>
        <fullName evidence="2">Putative extracellular protein CSOL_090</fullName>
    </submittedName>
</protein>
<dbReference type="AlphaFoldDB" id="A0A7L9QEA1"/>
<proteinExistence type="evidence at transcript level"/>
<feature type="chain" id="PRO_5029545822" evidence="1">
    <location>
        <begin position="20"/>
        <end position="118"/>
    </location>
</feature>
<organism evidence="2">
    <name type="scientific">Pseudococcomyxa simplex</name>
    <dbReference type="NCBI Taxonomy" id="464287"/>
    <lineage>
        <taxon>Eukaryota</taxon>
        <taxon>Viridiplantae</taxon>
        <taxon>Chlorophyta</taxon>
        <taxon>core chlorophytes</taxon>
        <taxon>Trebouxiophyceae</taxon>
        <taxon>Chlorellales</taxon>
        <taxon>Oocystaceae</taxon>
        <taxon>Pseudococcomyxa</taxon>
    </lineage>
</organism>
<reference evidence="2" key="1">
    <citation type="journal article" date="2020" name="Microb. Ecol.">
        <title>The Under-explored Extracellular Proteome of Aero-Terrestrial Microalgae Provides Clues on Different Mechanisms of Desiccation Tolerance in Non-Model Organisms.</title>
        <authorList>
            <person name="Gonzalez-Hourcade M."/>
            <person name="Del Campo E.M."/>
            <person name="Casano L.M."/>
        </authorList>
    </citation>
    <scope>NUCLEOTIDE SEQUENCE</scope>
    <source>
        <strain evidence="2">SAG 216-12</strain>
    </source>
</reference>
<evidence type="ECO:0000256" key="1">
    <source>
        <dbReference type="SAM" id="SignalP"/>
    </source>
</evidence>
<evidence type="ECO:0000313" key="2">
    <source>
        <dbReference type="EMBL" id="QOL01172.1"/>
    </source>
</evidence>
<name>A0A7L9QEA1_9CHLO</name>
<sequence>MNKLLIALVAVAMAAVVLGDVCHYDCYKVDPTKGQQAKQSLLQACGVTDYKFGNATANNLAAVYKQAAPTGCQLAVCGRFATQAAVDSYRNDCEHPKPAYQVLNGTGAGRYDATCTAC</sequence>
<accession>A0A7L9QEA1</accession>